<evidence type="ECO:0000313" key="3">
    <source>
        <dbReference type="Proteomes" id="UP001412067"/>
    </source>
</evidence>
<dbReference type="PANTHER" id="PTHR31374:SF139">
    <property type="entry name" value="OS02G0143300 PROTEIN"/>
    <property type="match status" value="1"/>
</dbReference>
<dbReference type="PANTHER" id="PTHR31374">
    <property type="entry name" value="AUXIN-INDUCED PROTEIN-LIKE-RELATED"/>
    <property type="match status" value="1"/>
</dbReference>
<gene>
    <name evidence="2" type="ORF">KSP40_PGU018236</name>
</gene>
<comment type="caution">
    <text evidence="2">The sequence shown here is derived from an EMBL/GenBank/DDBJ whole genome shotgun (WGS) entry which is preliminary data.</text>
</comment>
<sequence>MTRYVIPTDYFCSPEFRQLLKSMEEEFGYNQEGGLRIPCEVEDFEEMLRVVGGSARKVRKKHRKA</sequence>
<reference evidence="2 3" key="1">
    <citation type="journal article" date="2022" name="Nat. Plants">
        <title>Genomes of leafy and leafless Platanthera orchids illuminate the evolution of mycoheterotrophy.</title>
        <authorList>
            <person name="Li M.H."/>
            <person name="Liu K.W."/>
            <person name="Li Z."/>
            <person name="Lu H.C."/>
            <person name="Ye Q.L."/>
            <person name="Zhang D."/>
            <person name="Wang J.Y."/>
            <person name="Li Y.F."/>
            <person name="Zhong Z.M."/>
            <person name="Liu X."/>
            <person name="Yu X."/>
            <person name="Liu D.K."/>
            <person name="Tu X.D."/>
            <person name="Liu B."/>
            <person name="Hao Y."/>
            <person name="Liao X.Y."/>
            <person name="Jiang Y.T."/>
            <person name="Sun W.H."/>
            <person name="Chen J."/>
            <person name="Chen Y.Q."/>
            <person name="Ai Y."/>
            <person name="Zhai J.W."/>
            <person name="Wu S.S."/>
            <person name="Zhou Z."/>
            <person name="Hsiao Y.Y."/>
            <person name="Wu W.L."/>
            <person name="Chen Y.Y."/>
            <person name="Lin Y.F."/>
            <person name="Hsu J.L."/>
            <person name="Li C.Y."/>
            <person name="Wang Z.W."/>
            <person name="Zhao X."/>
            <person name="Zhong W.Y."/>
            <person name="Ma X.K."/>
            <person name="Ma L."/>
            <person name="Huang J."/>
            <person name="Chen G.Z."/>
            <person name="Huang M.Z."/>
            <person name="Huang L."/>
            <person name="Peng D.H."/>
            <person name="Luo Y.B."/>
            <person name="Zou S.Q."/>
            <person name="Chen S.P."/>
            <person name="Lan S."/>
            <person name="Tsai W.C."/>
            <person name="Van de Peer Y."/>
            <person name="Liu Z.J."/>
        </authorList>
    </citation>
    <scope>NUCLEOTIDE SEQUENCE [LARGE SCALE GENOMIC DNA]</scope>
    <source>
        <strain evidence="2">Lor288</strain>
    </source>
</reference>
<evidence type="ECO:0000256" key="1">
    <source>
        <dbReference type="ARBA" id="ARBA00006974"/>
    </source>
</evidence>
<evidence type="ECO:0000313" key="2">
    <source>
        <dbReference type="EMBL" id="KAK8968020.1"/>
    </source>
</evidence>
<dbReference type="EMBL" id="JBBWWR010000004">
    <property type="protein sequence ID" value="KAK8968020.1"/>
    <property type="molecule type" value="Genomic_DNA"/>
</dbReference>
<keyword evidence="3" id="KW-1185">Reference proteome</keyword>
<organism evidence="2 3">
    <name type="scientific">Platanthera guangdongensis</name>
    <dbReference type="NCBI Taxonomy" id="2320717"/>
    <lineage>
        <taxon>Eukaryota</taxon>
        <taxon>Viridiplantae</taxon>
        <taxon>Streptophyta</taxon>
        <taxon>Embryophyta</taxon>
        <taxon>Tracheophyta</taxon>
        <taxon>Spermatophyta</taxon>
        <taxon>Magnoliopsida</taxon>
        <taxon>Liliopsida</taxon>
        <taxon>Asparagales</taxon>
        <taxon>Orchidaceae</taxon>
        <taxon>Orchidoideae</taxon>
        <taxon>Orchideae</taxon>
        <taxon>Orchidinae</taxon>
        <taxon>Platanthera</taxon>
    </lineage>
</organism>
<proteinExistence type="inferred from homology"/>
<dbReference type="Proteomes" id="UP001412067">
    <property type="component" value="Unassembled WGS sequence"/>
</dbReference>
<dbReference type="Pfam" id="PF02519">
    <property type="entry name" value="Auxin_inducible"/>
    <property type="match status" value="1"/>
</dbReference>
<accession>A0ABR2MUZ3</accession>
<dbReference type="InterPro" id="IPR003676">
    <property type="entry name" value="SAUR_fam"/>
</dbReference>
<name>A0ABR2MUZ3_9ASPA</name>
<protein>
    <submittedName>
        <fullName evidence="2">Uncharacterized protein</fullName>
    </submittedName>
</protein>
<comment type="similarity">
    <text evidence="1">Belongs to the ARG7 family.</text>
</comment>